<dbReference type="GO" id="GO:0005737">
    <property type="term" value="C:cytoplasm"/>
    <property type="evidence" value="ECO:0007669"/>
    <property type="project" value="TreeGrafter"/>
</dbReference>
<dbReference type="Gene3D" id="2.60.40.10">
    <property type="entry name" value="Immunoglobulins"/>
    <property type="match status" value="2"/>
</dbReference>
<dbReference type="GO" id="GO:0005509">
    <property type="term" value="F:calcium ion binding"/>
    <property type="evidence" value="ECO:0007669"/>
    <property type="project" value="InterPro"/>
</dbReference>
<dbReference type="Pfam" id="PF13004">
    <property type="entry name" value="BACON"/>
    <property type="match status" value="1"/>
</dbReference>
<keyword evidence="2" id="KW-0677">Repeat</keyword>
<evidence type="ECO:0000256" key="1">
    <source>
        <dbReference type="ARBA" id="ARBA00022614"/>
    </source>
</evidence>
<comment type="caution">
    <text evidence="5">The sequence shown here is derived from an EMBL/GenBank/DDBJ whole genome shotgun (WGS) entry which is preliminary data.</text>
</comment>
<feature type="chain" id="PRO_5002752800" evidence="3">
    <location>
        <begin position="19"/>
        <end position="1099"/>
    </location>
</feature>
<dbReference type="EMBL" id="ABFK02000019">
    <property type="protein sequence ID" value="EDS03258.1"/>
    <property type="molecule type" value="Genomic_DNA"/>
</dbReference>
<reference evidence="5" key="1">
    <citation type="submission" date="2007-10" db="EMBL/GenBank/DDBJ databases">
        <authorList>
            <person name="Fulton L."/>
            <person name="Clifton S."/>
            <person name="Fulton B."/>
            <person name="Xu J."/>
            <person name="Minx P."/>
            <person name="Pepin K.H."/>
            <person name="Johnson M."/>
            <person name="Thiruvilangam P."/>
            <person name="Bhonagiri V."/>
            <person name="Nash W.E."/>
            <person name="Mardis E.R."/>
            <person name="Wilson R.K."/>
        </authorList>
    </citation>
    <scope>NUCLEOTIDE SEQUENCE [LARGE SCALE GENOMIC DNA]</scope>
    <source>
        <strain evidence="5">DSM 17216</strain>
    </source>
</reference>
<dbReference type="PANTHER" id="PTHR48051:SF46">
    <property type="entry name" value="LEUCINE RICH REPEAT-CONTAINING DOMAIN PROTEIN"/>
    <property type="match status" value="1"/>
</dbReference>
<dbReference type="InterPro" id="IPR002048">
    <property type="entry name" value="EF_hand_dom"/>
</dbReference>
<accession>B0MWP2</accession>
<dbReference type="Pfam" id="PF13202">
    <property type="entry name" value="EF-hand_5"/>
    <property type="match status" value="2"/>
</dbReference>
<organism evidence="5 6">
    <name type="scientific">Alistipes putredinis DSM 17216</name>
    <dbReference type="NCBI Taxonomy" id="445970"/>
    <lineage>
        <taxon>Bacteria</taxon>
        <taxon>Pseudomonadati</taxon>
        <taxon>Bacteroidota</taxon>
        <taxon>Bacteroidia</taxon>
        <taxon>Bacteroidales</taxon>
        <taxon>Rikenellaceae</taxon>
        <taxon>Alistipes</taxon>
    </lineage>
</organism>
<dbReference type="AlphaFoldDB" id="B0MWP2"/>
<dbReference type="eggNOG" id="COG4886">
    <property type="taxonomic scope" value="Bacteria"/>
</dbReference>
<feature type="domain" description="EF-hand" evidence="4">
    <location>
        <begin position="594"/>
        <end position="629"/>
    </location>
</feature>
<dbReference type="PROSITE" id="PS00018">
    <property type="entry name" value="EF_HAND_1"/>
    <property type="match status" value="1"/>
</dbReference>
<dbReference type="Gene3D" id="3.80.10.10">
    <property type="entry name" value="Ribonuclease Inhibitor"/>
    <property type="match status" value="3"/>
</dbReference>
<evidence type="ECO:0000313" key="6">
    <source>
        <dbReference type="Proteomes" id="UP000005819"/>
    </source>
</evidence>
<dbReference type="PROSITE" id="PS51257">
    <property type="entry name" value="PROKAR_LIPOPROTEIN"/>
    <property type="match status" value="1"/>
</dbReference>
<dbReference type="InterPro" id="IPR032675">
    <property type="entry name" value="LRR_dom_sf"/>
</dbReference>
<evidence type="ECO:0000256" key="3">
    <source>
        <dbReference type="SAM" id="SignalP"/>
    </source>
</evidence>
<dbReference type="SUPFAM" id="SSF52058">
    <property type="entry name" value="L domain-like"/>
    <property type="match status" value="3"/>
</dbReference>
<protein>
    <submittedName>
        <fullName evidence="5">Leucine Rich Repeat protein</fullName>
    </submittedName>
</protein>
<keyword evidence="3" id="KW-0732">Signal</keyword>
<keyword evidence="1" id="KW-0433">Leucine-rich repeat</keyword>
<dbReference type="Proteomes" id="UP000005819">
    <property type="component" value="Unassembled WGS sequence"/>
</dbReference>
<feature type="signal peptide" evidence="3">
    <location>
        <begin position="1"/>
        <end position="18"/>
    </location>
</feature>
<evidence type="ECO:0000256" key="2">
    <source>
        <dbReference type="ARBA" id="ARBA00022737"/>
    </source>
</evidence>
<dbReference type="GeneID" id="73802125"/>
<dbReference type="InterPro" id="IPR013783">
    <property type="entry name" value="Ig-like_fold"/>
</dbReference>
<gene>
    <name evidence="5" type="ORF">ALIPUT_01468</name>
</gene>
<dbReference type="OrthoDB" id="1059339at2"/>
<dbReference type="InterPro" id="IPR050216">
    <property type="entry name" value="LRR_domain-containing"/>
</dbReference>
<reference evidence="5" key="2">
    <citation type="submission" date="2013-09" db="EMBL/GenBank/DDBJ databases">
        <title>Draft genome sequence of Alistipes putredinis (DSM 17216).</title>
        <authorList>
            <person name="Sudarsanam P."/>
            <person name="Ley R."/>
            <person name="Guruge J."/>
            <person name="Turnbaugh P.J."/>
            <person name="Mahowald M."/>
            <person name="Liep D."/>
            <person name="Gordon J."/>
        </authorList>
    </citation>
    <scope>NUCLEOTIDE SEQUENCE</scope>
    <source>
        <strain evidence="5">DSM 17216</strain>
    </source>
</reference>
<evidence type="ECO:0000259" key="4">
    <source>
        <dbReference type="PROSITE" id="PS50222"/>
    </source>
</evidence>
<dbReference type="InterPro" id="IPR024361">
    <property type="entry name" value="BACON"/>
</dbReference>
<dbReference type="PANTHER" id="PTHR48051">
    <property type="match status" value="1"/>
</dbReference>
<evidence type="ECO:0000313" key="5">
    <source>
        <dbReference type="EMBL" id="EDS03258.1"/>
    </source>
</evidence>
<sequence length="1099" mass="119258">MKKLTLLLVSFFAVFALGLTGCSDDPDVKQETPVIKASNPADIAAVAGKVTVPYTVDYAVDGCSLDVTWDATWLHDLSVSADKFTLQADANPGAAREAKLTLTYPEATSVELTVRQMSASESISISPKTLSFSYKGGEETVTVTSSKSWTLEGSADWVEADKTEGESGESVVKFTVSTTNETDAAKEVTFNFVSGSEKAPLKIQQNQEGKLIIDEDSKTISVSNTEQNVTVKLQTNIEPVTATIEEGVDWIEAVDTRAMIDKEFSFKVLANTEGGPRDATIIFKNADASEHIVIKQAGKELTYPAVIPDKVLKTYIMTNFDTNKDGEISKEEAEAVKAIELTGSEIASIDGLEYFPNLETVDFTTHRLLKADFSQCYALKELNLSSGAGLSSVVLPASLEELSVMSCNKLKKIDLSVAPNLKNLYASSAGFVVAPDLSKNTKLEIIGFSSAKFSTIDVSKNTELKSLNVGGDVFNSLDVTNNTKLTNLAVTGTITTLDLTKSAQLEVLNISNTKISEIDVTNCPYLRSIDFGSTPIVEIDLSRNLLLTSALAYMANSLKTVWLSKGQTIESTSNIESFIQYKDYEAGPDAIANIEDEAYKTYLLTFDKNGDGKLDKTEVEAITEINIKGLGIKSLKGVEYVNFTNVRKLDCSDNELTELPVAGFFTNLEEIDFSNNQLTGRIELNKCKKLRILKGSGNMLEEVAFENSVLESVDLSNNQLTRFQCSYNTSTLKSVNVANNLLSESSGFSCSDNAVLTDWNVSNNNLKYVYLHSTPMLENYNVSGNPLVELTLFGAGYGTALKTLDASNTALSSLDISGNMSLQSLNVMGCATLTKIFAGTLDVEAINIEKESYTIIETSTIVDAIKDNAFREFLIETYGSNGGITQEEADRVTDLELNADNAAEVKSLAGIEYFRNLKTLKVSGLESLDDTNLAVGNINLTSVDISLVKGLTAIDCNGLQSLTTFSLVVTGAAGTEVGPKRVELDKCPKIESVTVKDCRAIVAVTVTGCTELTSLNLSGSYLEKWESEPNSGKWIYPSINIYTNTKLTDPANFIPAANLVDIWATSAQIEAFQKYFETNYKWTGTWHSNDEMPSASVVR</sequence>
<dbReference type="PROSITE" id="PS50222">
    <property type="entry name" value="EF_HAND_2"/>
    <property type="match status" value="1"/>
</dbReference>
<name>B0MWP2_9BACT</name>
<dbReference type="HOGENOM" id="CLU_283386_0_0_10"/>
<proteinExistence type="predicted"/>
<keyword evidence="6" id="KW-1185">Reference proteome</keyword>
<dbReference type="InterPro" id="IPR018247">
    <property type="entry name" value="EF_Hand_1_Ca_BS"/>
</dbReference>
<dbReference type="RefSeq" id="WP_004327484.1">
    <property type="nucleotide sequence ID" value="NZ_DS499577.1"/>
</dbReference>
<dbReference type="CDD" id="cd14948">
    <property type="entry name" value="BACON"/>
    <property type="match status" value="2"/>
</dbReference>